<comment type="caution">
    <text evidence="1">The sequence shown here is derived from an EMBL/GenBank/DDBJ whole genome shotgun (WGS) entry which is preliminary data.</text>
</comment>
<organism evidence="1">
    <name type="scientific">Sesamum radiatum</name>
    <name type="common">Black benniseed</name>
    <dbReference type="NCBI Taxonomy" id="300843"/>
    <lineage>
        <taxon>Eukaryota</taxon>
        <taxon>Viridiplantae</taxon>
        <taxon>Streptophyta</taxon>
        <taxon>Embryophyta</taxon>
        <taxon>Tracheophyta</taxon>
        <taxon>Spermatophyta</taxon>
        <taxon>Magnoliopsida</taxon>
        <taxon>eudicotyledons</taxon>
        <taxon>Gunneridae</taxon>
        <taxon>Pentapetalae</taxon>
        <taxon>asterids</taxon>
        <taxon>lamiids</taxon>
        <taxon>Lamiales</taxon>
        <taxon>Pedaliaceae</taxon>
        <taxon>Sesamum</taxon>
    </lineage>
</organism>
<reference evidence="1" key="2">
    <citation type="journal article" date="2024" name="Plant">
        <title>Genomic evolution and insights into agronomic trait innovations of Sesamum species.</title>
        <authorList>
            <person name="Miao H."/>
            <person name="Wang L."/>
            <person name="Qu L."/>
            <person name="Liu H."/>
            <person name="Sun Y."/>
            <person name="Le M."/>
            <person name="Wang Q."/>
            <person name="Wei S."/>
            <person name="Zheng Y."/>
            <person name="Lin W."/>
            <person name="Duan Y."/>
            <person name="Cao H."/>
            <person name="Xiong S."/>
            <person name="Wang X."/>
            <person name="Wei L."/>
            <person name="Li C."/>
            <person name="Ma Q."/>
            <person name="Ju M."/>
            <person name="Zhao R."/>
            <person name="Li G."/>
            <person name="Mu C."/>
            <person name="Tian Q."/>
            <person name="Mei H."/>
            <person name="Zhang T."/>
            <person name="Gao T."/>
            <person name="Zhang H."/>
        </authorList>
    </citation>
    <scope>NUCLEOTIDE SEQUENCE</scope>
    <source>
        <strain evidence="1">G02</strain>
    </source>
</reference>
<dbReference type="EMBL" id="JACGWJ010000022">
    <property type="protein sequence ID" value="KAL0329035.1"/>
    <property type="molecule type" value="Genomic_DNA"/>
</dbReference>
<dbReference type="AlphaFoldDB" id="A0AAW2MEK9"/>
<proteinExistence type="predicted"/>
<evidence type="ECO:0000313" key="1">
    <source>
        <dbReference type="EMBL" id="KAL0329035.1"/>
    </source>
</evidence>
<name>A0AAW2MEK9_SESRA</name>
<protein>
    <submittedName>
        <fullName evidence="1">Uncharacterized protein</fullName>
    </submittedName>
</protein>
<sequence length="222" mass="26163">MPKAVYTLTKEQKRRICEWITHLKFPDGYASNLARCVDFKELRLHSMNTHDCYVFMQKLISIAFRKMLSDSMWSALIEVKSDLIYTGNELLKLHYWGPTEEVTTFQSYFVNDYNFHTERHNVEYPSMKKDKVDWIAVCKTKATRVINDSRWTEVAFQEDETIHSPQVVTDIHNYELHDPNGIQLVIDLVLQISKKQVHPARQMVNLIRNLTKIALTRISRSK</sequence>
<reference evidence="1" key="1">
    <citation type="submission" date="2020-06" db="EMBL/GenBank/DDBJ databases">
        <authorList>
            <person name="Li T."/>
            <person name="Hu X."/>
            <person name="Zhang T."/>
            <person name="Song X."/>
            <person name="Zhang H."/>
            <person name="Dai N."/>
            <person name="Sheng W."/>
            <person name="Hou X."/>
            <person name="Wei L."/>
        </authorList>
    </citation>
    <scope>NUCLEOTIDE SEQUENCE</scope>
    <source>
        <strain evidence="1">G02</strain>
        <tissue evidence="1">Leaf</tissue>
    </source>
</reference>
<gene>
    <name evidence="1" type="ORF">Sradi_4890200</name>
</gene>
<accession>A0AAW2MEK9</accession>